<reference evidence="1 2" key="1">
    <citation type="submission" date="2015-04" db="EMBL/GenBank/DDBJ databases">
        <authorList>
            <person name="Syromyatnikov M.Y."/>
            <person name="Popov V.N."/>
        </authorList>
    </citation>
    <scope>NUCLEOTIDE SEQUENCE [LARGE SCALE GENOMIC DNA]</scope>
</reference>
<evidence type="ECO:0000313" key="2">
    <source>
        <dbReference type="Proteomes" id="UP000183832"/>
    </source>
</evidence>
<dbReference type="Proteomes" id="UP000183832">
    <property type="component" value="Unassembled WGS sequence"/>
</dbReference>
<sequence length="66" mass="7835">MPIKYRIEFAFFCFVQNAVNRQQPKASPKRTSLKHNLNAICEFKRSSNMSLTTNKSKEEKKRKKEK</sequence>
<evidence type="ECO:0000313" key="1">
    <source>
        <dbReference type="EMBL" id="CRL04657.1"/>
    </source>
</evidence>
<name>A0A1J1J1C6_9DIPT</name>
<dbReference type="EMBL" id="CVRI01000063">
    <property type="protein sequence ID" value="CRL04657.1"/>
    <property type="molecule type" value="Genomic_DNA"/>
</dbReference>
<protein>
    <submittedName>
        <fullName evidence="1">CLUMA_CG017721, isoform A</fullName>
    </submittedName>
</protein>
<dbReference type="AlphaFoldDB" id="A0A1J1J1C6"/>
<proteinExistence type="predicted"/>
<accession>A0A1J1J1C6</accession>
<organism evidence="1 2">
    <name type="scientific">Clunio marinus</name>
    <dbReference type="NCBI Taxonomy" id="568069"/>
    <lineage>
        <taxon>Eukaryota</taxon>
        <taxon>Metazoa</taxon>
        <taxon>Ecdysozoa</taxon>
        <taxon>Arthropoda</taxon>
        <taxon>Hexapoda</taxon>
        <taxon>Insecta</taxon>
        <taxon>Pterygota</taxon>
        <taxon>Neoptera</taxon>
        <taxon>Endopterygota</taxon>
        <taxon>Diptera</taxon>
        <taxon>Nematocera</taxon>
        <taxon>Chironomoidea</taxon>
        <taxon>Chironomidae</taxon>
        <taxon>Clunio</taxon>
    </lineage>
</organism>
<keyword evidence="2" id="KW-1185">Reference proteome</keyword>
<gene>
    <name evidence="1" type="ORF">CLUMA_CG017721</name>
</gene>